<organism evidence="2 3">
    <name type="scientific">Arthrobacter phage Cote</name>
    <dbReference type="NCBI Taxonomy" id="2419953"/>
    <lineage>
        <taxon>Viruses</taxon>
        <taxon>Duplodnaviria</taxon>
        <taxon>Heunggongvirae</taxon>
        <taxon>Uroviricota</taxon>
        <taxon>Caudoviricetes</taxon>
        <taxon>Coralvirus</taxon>
        <taxon>Coralvirus coral</taxon>
    </lineage>
</organism>
<accession>A0A3G2KF32</accession>
<name>A0A3G2KF32_9CAUD</name>
<sequence length="112" mass="12733">MSRDDLPRSWDGVELEWHGWQDQRTTLAYHLPVDQLACRQCGAVDEPLTNRGRRQFRRGVLAISGSTALHASRCRHCGHDVVTDMDSEESWDLEPEDYGPDGSNPPQPETLF</sequence>
<feature type="region of interest" description="Disordered" evidence="1">
    <location>
        <begin position="85"/>
        <end position="112"/>
    </location>
</feature>
<dbReference type="EMBL" id="MH834608">
    <property type="protein sequence ID" value="AYN57604.1"/>
    <property type="molecule type" value="Genomic_DNA"/>
</dbReference>
<dbReference type="Proteomes" id="UP000282541">
    <property type="component" value="Segment"/>
</dbReference>
<evidence type="ECO:0000313" key="3">
    <source>
        <dbReference type="Proteomes" id="UP000282541"/>
    </source>
</evidence>
<gene>
    <name evidence="2" type="primary">31</name>
    <name evidence="2" type="ORF">PBI_COTE_31</name>
</gene>
<proteinExistence type="predicted"/>
<evidence type="ECO:0000313" key="2">
    <source>
        <dbReference type="EMBL" id="AYN57604.1"/>
    </source>
</evidence>
<feature type="compositionally biased region" description="Acidic residues" evidence="1">
    <location>
        <begin position="85"/>
        <end position="99"/>
    </location>
</feature>
<reference evidence="2 3" key="1">
    <citation type="submission" date="2018-09" db="EMBL/GenBank/DDBJ databases">
        <authorList>
            <person name="Rimple P.A."/>
            <person name="Stoner T.H."/>
            <person name="Garlena R.A."/>
            <person name="Russell D.A."/>
            <person name="Pope W.H."/>
            <person name="Jacobs-Sera D."/>
            <person name="Hatfull G.F."/>
        </authorList>
    </citation>
    <scope>NUCLEOTIDE SEQUENCE [LARGE SCALE GENOMIC DNA]</scope>
</reference>
<protein>
    <submittedName>
        <fullName evidence="2">Uncharacterized protein</fullName>
    </submittedName>
</protein>
<feature type="compositionally biased region" description="Pro residues" evidence="1">
    <location>
        <begin position="103"/>
        <end position="112"/>
    </location>
</feature>
<evidence type="ECO:0000256" key="1">
    <source>
        <dbReference type="SAM" id="MobiDB-lite"/>
    </source>
</evidence>